<dbReference type="Pfam" id="PF06054">
    <property type="entry name" value="CoiA_nuc"/>
    <property type="match status" value="1"/>
</dbReference>
<reference evidence="2 3" key="1">
    <citation type="submission" date="2007-01" db="EMBL/GenBank/DDBJ databases">
        <authorList>
            <person name="Haygood M."/>
            <person name="Podell S."/>
            <person name="Anderson C."/>
            <person name="Hopkinson B."/>
            <person name="Roe K."/>
            <person name="Barbeau K."/>
            <person name="Gaasterland T."/>
            <person name="Ferriera S."/>
            <person name="Johnson J."/>
            <person name="Kravitz S."/>
            <person name="Beeson K."/>
            <person name="Sutton G."/>
            <person name="Rogers Y.-H."/>
            <person name="Friedman R."/>
            <person name="Frazier M."/>
            <person name="Venter J.C."/>
        </authorList>
    </citation>
    <scope>NUCLEOTIDE SEQUENCE [LARGE SCALE GENOMIC DNA]</scope>
    <source>
        <strain evidence="2 3">ATCC 23134</strain>
    </source>
</reference>
<keyword evidence="3" id="KW-1185">Reference proteome</keyword>
<dbReference type="AlphaFoldDB" id="A1ZVH2"/>
<dbReference type="InterPro" id="IPR010330">
    <property type="entry name" value="CoiA_nuc"/>
</dbReference>
<name>A1ZVH2_MICM2</name>
<comment type="caution">
    <text evidence="2">The sequence shown here is derived from an EMBL/GenBank/DDBJ whole genome shotgun (WGS) entry which is preliminary data.</text>
</comment>
<dbReference type="Proteomes" id="UP000004095">
    <property type="component" value="Unassembled WGS sequence"/>
</dbReference>
<evidence type="ECO:0000313" key="2">
    <source>
        <dbReference type="EMBL" id="EAY25670.1"/>
    </source>
</evidence>
<feature type="domain" description="Competence protein CoiA nuclease-like" evidence="1">
    <location>
        <begin position="83"/>
        <end position="183"/>
    </location>
</feature>
<proteinExistence type="predicted"/>
<accession>A1ZVH2</accession>
<dbReference type="eggNOG" id="COG4469">
    <property type="taxonomic scope" value="Bacteria"/>
</dbReference>
<protein>
    <recommendedName>
        <fullName evidence="1">Competence protein CoiA nuclease-like domain-containing protein</fullName>
    </recommendedName>
</protein>
<evidence type="ECO:0000313" key="3">
    <source>
        <dbReference type="Proteomes" id="UP000004095"/>
    </source>
</evidence>
<dbReference type="EMBL" id="AAWS01000045">
    <property type="protein sequence ID" value="EAY25670.1"/>
    <property type="molecule type" value="Genomic_DNA"/>
</dbReference>
<evidence type="ECO:0000259" key="1">
    <source>
        <dbReference type="Pfam" id="PF06054"/>
    </source>
</evidence>
<organism evidence="2 3">
    <name type="scientific">Microscilla marina ATCC 23134</name>
    <dbReference type="NCBI Taxonomy" id="313606"/>
    <lineage>
        <taxon>Bacteria</taxon>
        <taxon>Pseudomonadati</taxon>
        <taxon>Bacteroidota</taxon>
        <taxon>Cytophagia</taxon>
        <taxon>Cytophagales</taxon>
        <taxon>Microscillaceae</taxon>
        <taxon>Microscilla</taxon>
    </lineage>
</organism>
<gene>
    <name evidence="2" type="ORF">M23134_07321</name>
</gene>
<sequence length="294" mass="33805">MPNILQTNDLICMPYEYNSTPDKIKLIAKRAADNQAVHISQAVKTDAPFYCPDTYEEVVIRRCVEKRDHFAYSARHSPVGTKESELHKNCKNEIAAVLQQAYSGGSWEVERPLWANSSKGYQMVRPDISGRIDGKGVVIEVQASTLSIPKILHRTAQYKKRGAYILWVVPLTKALGEEAFRPRLFERFLHTLYYGRVYYWYPGSGSILTPVHYGKATRYIEASTWFENGEERCVGGYEKTYKRLKTPVYGQKADLTKDFKTQSNRPFFHLTNDKLSVPESNIFIDSQAKWWENG</sequence>